<name>A0ABM9CIP0_9BACL</name>
<dbReference type="Pfam" id="PF14257">
    <property type="entry name" value="DUF4349"/>
    <property type="match status" value="1"/>
</dbReference>
<feature type="region of interest" description="Disordered" evidence="1">
    <location>
        <begin position="346"/>
        <end position="386"/>
    </location>
</feature>
<protein>
    <recommendedName>
        <fullName evidence="3">DUF4349 domain-containing protein</fullName>
    </recommendedName>
</protein>
<keyword evidence="2" id="KW-0812">Transmembrane</keyword>
<keyword evidence="5" id="KW-1185">Reference proteome</keyword>
<comment type="caution">
    <text evidence="4">The sequence shown here is derived from an EMBL/GenBank/DDBJ whole genome shotgun (WGS) entry which is preliminary data.</text>
</comment>
<proteinExistence type="predicted"/>
<dbReference type="EMBL" id="CAKMMF010000022">
    <property type="protein sequence ID" value="CAH1213868.1"/>
    <property type="molecule type" value="Genomic_DNA"/>
</dbReference>
<feature type="compositionally biased region" description="Basic and acidic residues" evidence="1">
    <location>
        <begin position="377"/>
        <end position="386"/>
    </location>
</feature>
<evidence type="ECO:0000256" key="2">
    <source>
        <dbReference type="SAM" id="Phobius"/>
    </source>
</evidence>
<keyword evidence="2" id="KW-1133">Transmembrane helix</keyword>
<feature type="compositionally biased region" description="Low complexity" evidence="1">
    <location>
        <begin position="74"/>
        <end position="98"/>
    </location>
</feature>
<feature type="domain" description="DUF4349" evidence="3">
    <location>
        <begin position="117"/>
        <end position="329"/>
    </location>
</feature>
<feature type="transmembrane region" description="Helical" evidence="2">
    <location>
        <begin position="310"/>
        <end position="335"/>
    </location>
</feature>
<evidence type="ECO:0000313" key="4">
    <source>
        <dbReference type="EMBL" id="CAH1213868.1"/>
    </source>
</evidence>
<sequence length="386" mass="41444">MLDDRKGMYWGRLGIIAAILVTLAIVAGCGGNDNEASEQGNNKAFNGAASTSQSQVNEVSLESPQEAKALEGETSGVSANANSSTTADRAADTAAGSEGARGSGGDALAADQSSQKRKLIYSANINMEVEDYAKTRTALQNIINLSGGYVLDFADQKSTYELGGTYTIKVPSTGFTPFLAQLEGISHLNYESSMKGTDVTEEYVDLESRLKARQIVESRLIAFMEKATKADDLVRFSTELGDVQLEIERIKGRMRYLDQNVAFSTIELRIYQLLEPTVKAAEEEKPGFLERITDALTGSANVVYASIQGLLVFIAGALPVLVVLAVIAVPGYMIYRRNRRRFGGSRPASGGGYGMKVDTTPESNDKTAGEQGNQRPAESDADKDTK</sequence>
<accession>A0ABM9CIP0</accession>
<gene>
    <name evidence="4" type="ORF">PAECIP111893_03725</name>
</gene>
<feature type="compositionally biased region" description="Polar residues" evidence="1">
    <location>
        <begin position="38"/>
        <end position="63"/>
    </location>
</feature>
<evidence type="ECO:0000259" key="3">
    <source>
        <dbReference type="Pfam" id="PF14257"/>
    </source>
</evidence>
<dbReference type="Proteomes" id="UP000838686">
    <property type="component" value="Unassembled WGS sequence"/>
</dbReference>
<dbReference type="InterPro" id="IPR025645">
    <property type="entry name" value="DUF4349"/>
</dbReference>
<organism evidence="4 5">
    <name type="scientific">Paenibacillus plantiphilus</name>
    <dbReference type="NCBI Taxonomy" id="2905650"/>
    <lineage>
        <taxon>Bacteria</taxon>
        <taxon>Bacillati</taxon>
        <taxon>Bacillota</taxon>
        <taxon>Bacilli</taxon>
        <taxon>Bacillales</taxon>
        <taxon>Paenibacillaceae</taxon>
        <taxon>Paenibacillus</taxon>
    </lineage>
</organism>
<keyword evidence="2" id="KW-0472">Membrane</keyword>
<evidence type="ECO:0000256" key="1">
    <source>
        <dbReference type="SAM" id="MobiDB-lite"/>
    </source>
</evidence>
<dbReference type="RefSeq" id="WP_236344088.1">
    <property type="nucleotide sequence ID" value="NZ_CAKMMF010000022.1"/>
</dbReference>
<reference evidence="4" key="1">
    <citation type="submission" date="2022-01" db="EMBL/GenBank/DDBJ databases">
        <authorList>
            <person name="Criscuolo A."/>
        </authorList>
    </citation>
    <scope>NUCLEOTIDE SEQUENCE</scope>
    <source>
        <strain evidence="4">CIP111893</strain>
    </source>
</reference>
<evidence type="ECO:0000313" key="5">
    <source>
        <dbReference type="Proteomes" id="UP000838686"/>
    </source>
</evidence>
<dbReference type="PROSITE" id="PS51257">
    <property type="entry name" value="PROKAR_LIPOPROTEIN"/>
    <property type="match status" value="1"/>
</dbReference>
<feature type="region of interest" description="Disordered" evidence="1">
    <location>
        <begin position="38"/>
        <end position="110"/>
    </location>
</feature>